<comment type="caution">
    <text evidence="3">The sequence shown here is derived from an EMBL/GenBank/DDBJ whole genome shotgun (WGS) entry which is preliminary data.</text>
</comment>
<evidence type="ECO:0000256" key="1">
    <source>
        <dbReference type="SAM" id="MobiDB-lite"/>
    </source>
</evidence>
<gene>
    <name evidence="3" type="ORF">QBC33DRAFT_536720</name>
</gene>
<feature type="domain" description="NYN" evidence="2">
    <location>
        <begin position="18"/>
        <end position="162"/>
    </location>
</feature>
<accession>A0AAJ0C397</accession>
<organism evidence="3 4">
    <name type="scientific">Phialemonium atrogriseum</name>
    <dbReference type="NCBI Taxonomy" id="1093897"/>
    <lineage>
        <taxon>Eukaryota</taxon>
        <taxon>Fungi</taxon>
        <taxon>Dikarya</taxon>
        <taxon>Ascomycota</taxon>
        <taxon>Pezizomycotina</taxon>
        <taxon>Sordariomycetes</taxon>
        <taxon>Sordariomycetidae</taxon>
        <taxon>Cephalothecales</taxon>
        <taxon>Cephalothecaceae</taxon>
        <taxon>Phialemonium</taxon>
    </lineage>
</organism>
<sequence>MSATTTGVIHIYIDNSNLWIQGQKTYAEKKALEVEWDPTWRFDVGRLKAILTENSGLQADEKEFDVKVNLYGSTPPPVDTVWRAIESHNVNVSTFARSSWTGREKQVDSKINVDSVAEAAKAYYRQIPSAFMIVSGDRDLLSAVSKITTEYEFRVHVWSWKNGLAGVYTQQQEDKLIRVHLLDDYLEKIGFRETTFRVDRNTISPHSIVVLDPTPKATEIQEFLSRLRIPVYRYVCAKKRADASSEDLVIIPAHTKRMSFDDLVNLFEEAKAQLETHGLSVFTYMEYSQQYIGDSRDELGISNRFKELPEDDGENDDKDDEEDDGENDNDDDDDDDNDSFIEVNRRSKQQKSRLKKDEQKSRSRCIWRKYCKSELNCKYGHTKEEEDYLRVYGHKTARKHRRCQDKDCFRGSRCNFAHGEAELFCPTCGKTGAGHAMGECPERWQ</sequence>
<feature type="compositionally biased region" description="Acidic residues" evidence="1">
    <location>
        <begin position="309"/>
        <end position="339"/>
    </location>
</feature>
<proteinExistence type="predicted"/>
<feature type="region of interest" description="Disordered" evidence="1">
    <location>
        <begin position="306"/>
        <end position="357"/>
    </location>
</feature>
<dbReference type="GO" id="GO:0004540">
    <property type="term" value="F:RNA nuclease activity"/>
    <property type="evidence" value="ECO:0007669"/>
    <property type="project" value="InterPro"/>
</dbReference>
<evidence type="ECO:0000313" key="4">
    <source>
        <dbReference type="Proteomes" id="UP001244011"/>
    </source>
</evidence>
<evidence type="ECO:0000259" key="2">
    <source>
        <dbReference type="Pfam" id="PF01936"/>
    </source>
</evidence>
<dbReference type="GeneID" id="85310917"/>
<protein>
    <recommendedName>
        <fullName evidence="2">NYN domain-containing protein</fullName>
    </recommendedName>
</protein>
<dbReference type="Pfam" id="PF01936">
    <property type="entry name" value="NYN"/>
    <property type="match status" value="1"/>
</dbReference>
<keyword evidence="4" id="KW-1185">Reference proteome</keyword>
<dbReference type="Proteomes" id="UP001244011">
    <property type="component" value="Unassembled WGS sequence"/>
</dbReference>
<dbReference type="EMBL" id="MU839006">
    <property type="protein sequence ID" value="KAK1768288.1"/>
    <property type="molecule type" value="Genomic_DNA"/>
</dbReference>
<dbReference type="AlphaFoldDB" id="A0AAJ0C397"/>
<dbReference type="RefSeq" id="XP_060284501.1">
    <property type="nucleotide sequence ID" value="XM_060427730.1"/>
</dbReference>
<evidence type="ECO:0000313" key="3">
    <source>
        <dbReference type="EMBL" id="KAK1768288.1"/>
    </source>
</evidence>
<dbReference type="InterPro" id="IPR021139">
    <property type="entry name" value="NYN"/>
</dbReference>
<dbReference type="Gene3D" id="3.40.50.1010">
    <property type="entry name" value="5'-nuclease"/>
    <property type="match status" value="1"/>
</dbReference>
<reference evidence="3" key="1">
    <citation type="submission" date="2023-06" db="EMBL/GenBank/DDBJ databases">
        <title>Genome-scale phylogeny and comparative genomics of the fungal order Sordariales.</title>
        <authorList>
            <consortium name="Lawrence Berkeley National Laboratory"/>
            <person name="Hensen N."/>
            <person name="Bonometti L."/>
            <person name="Westerberg I."/>
            <person name="Brannstrom I.O."/>
            <person name="Guillou S."/>
            <person name="Cros-Aarteil S."/>
            <person name="Calhoun S."/>
            <person name="Haridas S."/>
            <person name="Kuo A."/>
            <person name="Mondo S."/>
            <person name="Pangilinan J."/>
            <person name="Riley R."/>
            <person name="Labutti K."/>
            <person name="Andreopoulos B."/>
            <person name="Lipzen A."/>
            <person name="Chen C."/>
            <person name="Yanf M."/>
            <person name="Daum C."/>
            <person name="Ng V."/>
            <person name="Clum A."/>
            <person name="Steindorff A."/>
            <person name="Ohm R."/>
            <person name="Martin F."/>
            <person name="Silar P."/>
            <person name="Natvig D."/>
            <person name="Lalanne C."/>
            <person name="Gautier V."/>
            <person name="Ament-Velasquez S.L."/>
            <person name="Kruys A."/>
            <person name="Hutchinson M.I."/>
            <person name="Powell A.J."/>
            <person name="Barry K."/>
            <person name="Miller A.N."/>
            <person name="Grigoriev I.V."/>
            <person name="Debuchy R."/>
            <person name="Gladieux P."/>
            <person name="Thoren M.H."/>
            <person name="Johannesson H."/>
        </authorList>
    </citation>
    <scope>NUCLEOTIDE SEQUENCE</scope>
    <source>
        <strain evidence="3">8032-3</strain>
    </source>
</reference>
<name>A0AAJ0C397_9PEZI</name>